<dbReference type="FunFam" id="2.60.40.150:FF:000060">
    <property type="entry name" value="Phosphoinositide phospholipase C"/>
    <property type="match status" value="2"/>
</dbReference>
<keyword evidence="5" id="KW-1003">Cell membrane</keyword>
<dbReference type="SUPFAM" id="SSF49562">
    <property type="entry name" value="C2 domain (Calcium/lipid-binding domain, CaLB)"/>
    <property type="match status" value="2"/>
</dbReference>
<dbReference type="SMART" id="SM00185">
    <property type="entry name" value="ARM"/>
    <property type="match status" value="5"/>
</dbReference>
<name>A0A7G2FK85_ARATH</name>
<keyword evidence="6" id="KW-0677">Repeat</keyword>
<dbReference type="Gene3D" id="3.20.20.190">
    <property type="entry name" value="Phosphatidylinositol (PI) phosphodiesterase"/>
    <property type="match status" value="2"/>
</dbReference>
<evidence type="ECO:0000259" key="16">
    <source>
        <dbReference type="PROSITE" id="PS50004"/>
    </source>
</evidence>
<dbReference type="PROSITE" id="PS50007">
    <property type="entry name" value="PIPLC_X_DOMAIN"/>
    <property type="match status" value="2"/>
</dbReference>
<proteinExistence type="predicted"/>
<dbReference type="GO" id="GO:0016042">
    <property type="term" value="P:lipid catabolic process"/>
    <property type="evidence" value="ECO:0007669"/>
    <property type="project" value="UniProtKB-KW"/>
</dbReference>
<sequence length="1404" mass="158726">MNRGAPPQDVVTAFVEYTEGRSHMTAEQLCRFLVEVQDETEVLVSDAEKIIERITCERHHITKFLRHTLNLDDFFSFLFSDDLNHPIDSKVHQDMASPLSHYFIYTSHNSYLTGNQINSECSDVPLIKALKRGVRALELDMWPNSTKDDILVLHGWAWTPPVELVKCLRSIKEHAFYASAYPVILTLEDHLTPDLQAKAAEMMKEIFMDMVYFPEAGGLKEFPSPEDLKYKIVISTKPPKGSLRKDKDSESDASGKASSDVSADDEKTEEETSEAKNEEDGFDQESSNLDFLTYSRLITIPSGNAKNGLKEALTIDNGGVRRLSLREQKFKKATEMYGTEVIKFTQKNLLRIYPKATRVNSSNYRPYNGWMYGAQMVAFNMQGYGRALWMMHGMFRGNGGCGYVKKPDFMMNNNLSGEVFNPKAKLPIKKTLKVKVYMGKGWDSGFQRTCFNTWSSPNFYTRVGITGVRGDKVMKKTKKEQKTWEPFWNEEFEFQLTVPELALLRIEVHDYNMPEKDDFSGQTCLPVSELRQGIRSVPLYDRKGERLVSVTLLMRLIAMANHNSFTYMDHSFSDISLNFDSSAFSDCNSDISCEFPTTTSESRQRKLFLSCAVDNSDDVIRNLITHLESSSSIEEQKQAAMEIRLLSKNKPENRIKLAKAGAIKPLVSLISSSDLQLQEYGVTAVLNLSLCDENKEMIVSSGAVKPLVNALRLGTPTTKENAACALLRLSQVEENKITIGRSGAIPLLVNLLENGGFRAKKDASTALYSLCSTNENKTRAVESGIMKPLVELMIDFESDMVDKSAFVMNLLMSAPESKPAVVEEGGVPVLVEIVEAGTQRQKEISVSILLQLCEESVVYRTMVAREGAVPPLVALSQGSASRGAKVKSSEPPEEIKNLFHDYSQDDRMSADEMLRFVIQVQGETHADINYVKDIFHRLKHHGVFHPRGIHLEGFYRYLLSDFNSPLPLTREVWQDMNQPLSHYFLYTGHNSYLTGNQLNSNSSIEPIVKALRNGVRVIELDLWPNSSGKEAEVRHGGTLTSREDLQKCLNVVKENAFQVSAYPVVLTLEDHLTPILQKKVAKMVSKTFGGSLFQCTDETTECFPSPESLKNKILISTKPPKEYLQTQISKGSTTDESTRAKKISDAEEQVQEEDEESVAIEYRDLISIHAGNRKGGLKNCLNGDPNRVIRLSMSEQWLETLAKTRGPDLVKFTQRNLLRIFPKTTRFDSSNYDPLVGWIHGAQMVAFNMQSHGRYLWMMQGMFKANGGCGYVKKPDVKIYTGEGWNMDFPLDHFDRYSPPDFYAKVGIAGVPLDTASYRTEIDKDEWFPIWDKEFEFPLRVPELSLLCITVKDYDSNTQNDFAGQTCFPLSEVRPGIRAVRLHDRAGEVYKHVRLLMRFVLEPR</sequence>
<evidence type="ECO:0000256" key="13">
    <source>
        <dbReference type="PROSITE-ProRule" id="PRU00259"/>
    </source>
</evidence>
<protein>
    <recommendedName>
        <fullName evidence="4 14">Phosphoinositide phospholipase C</fullName>
        <ecNumber evidence="4 14">3.1.4.11</ecNumber>
    </recommendedName>
</protein>
<dbReference type="InterPro" id="IPR017946">
    <property type="entry name" value="PLC-like_Pdiesterase_TIM-brl"/>
</dbReference>
<dbReference type="InterPro" id="IPR018247">
    <property type="entry name" value="EF_Hand_1_Ca_BS"/>
</dbReference>
<dbReference type="SUPFAM" id="SSF48371">
    <property type="entry name" value="ARM repeat"/>
    <property type="match status" value="1"/>
</dbReference>
<dbReference type="PROSITE" id="PS00018">
    <property type="entry name" value="EF_HAND_1"/>
    <property type="match status" value="1"/>
</dbReference>
<feature type="repeat" description="ARM" evidence="13">
    <location>
        <begin position="743"/>
        <end position="785"/>
    </location>
</feature>
<dbReference type="InterPro" id="IPR000225">
    <property type="entry name" value="Armadillo"/>
</dbReference>
<feature type="compositionally biased region" description="Polar residues" evidence="15">
    <location>
        <begin position="1124"/>
        <end position="1135"/>
    </location>
</feature>
<evidence type="ECO:0000256" key="15">
    <source>
        <dbReference type="SAM" id="MobiDB-lite"/>
    </source>
</evidence>
<comment type="cofactor">
    <cofactor evidence="2">
        <name>Ca(2+)</name>
        <dbReference type="ChEBI" id="CHEBI:29108"/>
    </cofactor>
</comment>
<dbReference type="FunFam" id="1.25.10.10:FF:000418">
    <property type="entry name" value="U-box domain-containing protein 4"/>
    <property type="match status" value="1"/>
</dbReference>
<dbReference type="PANTHER" id="PTHR10336:SF162">
    <property type="entry name" value="PHOSPHOINOSITIDE PHOSPHOLIPASE C 5"/>
    <property type="match status" value="1"/>
</dbReference>
<dbReference type="GO" id="GO:0006950">
    <property type="term" value="P:response to stress"/>
    <property type="evidence" value="ECO:0007669"/>
    <property type="project" value="UniProtKB-ARBA"/>
</dbReference>
<evidence type="ECO:0000256" key="11">
    <source>
        <dbReference type="ARBA" id="ARBA00023136"/>
    </source>
</evidence>
<dbReference type="Pfam" id="PF00168">
    <property type="entry name" value="C2"/>
    <property type="match status" value="2"/>
</dbReference>
<evidence type="ECO:0000256" key="12">
    <source>
        <dbReference type="ARBA" id="ARBA00023224"/>
    </source>
</evidence>
<dbReference type="InterPro" id="IPR000909">
    <property type="entry name" value="PLipase_C_PInositol-sp_X_dom"/>
</dbReference>
<dbReference type="Gene3D" id="2.60.40.150">
    <property type="entry name" value="C2 domain"/>
    <property type="match status" value="2"/>
</dbReference>
<evidence type="ECO:0000313" key="18">
    <source>
        <dbReference type="EMBL" id="CAD5335268.1"/>
    </source>
</evidence>
<evidence type="ECO:0000259" key="17">
    <source>
        <dbReference type="PROSITE" id="PS50008"/>
    </source>
</evidence>
<dbReference type="Proteomes" id="UP000516314">
    <property type="component" value="Chromosome 5"/>
</dbReference>
<keyword evidence="12" id="KW-0807">Transducer</keyword>
<evidence type="ECO:0000313" key="19">
    <source>
        <dbReference type="Proteomes" id="UP000516314"/>
    </source>
</evidence>
<evidence type="ECO:0000256" key="9">
    <source>
        <dbReference type="ARBA" id="ARBA00022963"/>
    </source>
</evidence>
<dbReference type="GO" id="GO:0035556">
    <property type="term" value="P:intracellular signal transduction"/>
    <property type="evidence" value="ECO:0007669"/>
    <property type="project" value="InterPro"/>
</dbReference>
<dbReference type="InterPro" id="IPR016024">
    <property type="entry name" value="ARM-type_fold"/>
</dbReference>
<evidence type="ECO:0000256" key="3">
    <source>
        <dbReference type="ARBA" id="ARBA00004202"/>
    </source>
</evidence>
<dbReference type="Gene3D" id="1.10.238.10">
    <property type="entry name" value="EF-hand"/>
    <property type="match status" value="2"/>
</dbReference>
<dbReference type="GO" id="GO:0004435">
    <property type="term" value="F:phosphatidylinositol-4,5-bisphosphate phospholipase C activity"/>
    <property type="evidence" value="ECO:0007669"/>
    <property type="project" value="UniProtKB-EC"/>
</dbReference>
<dbReference type="EC" id="3.1.4.11" evidence="4 14"/>
<keyword evidence="7 14" id="KW-0378">Hydrolase</keyword>
<evidence type="ECO:0000256" key="1">
    <source>
        <dbReference type="ARBA" id="ARBA00001195"/>
    </source>
</evidence>
<evidence type="ECO:0000256" key="2">
    <source>
        <dbReference type="ARBA" id="ARBA00001913"/>
    </source>
</evidence>
<dbReference type="PROSITE" id="PS50176">
    <property type="entry name" value="ARM_REPEAT"/>
    <property type="match status" value="2"/>
</dbReference>
<feature type="domain" description="C2" evidence="16">
    <location>
        <begin position="411"/>
        <end position="541"/>
    </location>
</feature>
<evidence type="ECO:0000256" key="6">
    <source>
        <dbReference type="ARBA" id="ARBA00022737"/>
    </source>
</evidence>
<dbReference type="EMBL" id="LR881470">
    <property type="protein sequence ID" value="CAD5335268.1"/>
    <property type="molecule type" value="Genomic_DNA"/>
</dbReference>
<accession>A0A7G2FK85</accession>
<dbReference type="InterPro" id="IPR015359">
    <property type="entry name" value="PLC_EF-hand-like"/>
</dbReference>
<dbReference type="InterPro" id="IPR058678">
    <property type="entry name" value="ARM_PUB"/>
</dbReference>
<dbReference type="SUPFAM" id="SSF47473">
    <property type="entry name" value="EF-hand"/>
    <property type="match status" value="2"/>
</dbReference>
<evidence type="ECO:0000256" key="7">
    <source>
        <dbReference type="ARBA" id="ARBA00022801"/>
    </source>
</evidence>
<keyword evidence="10 14" id="KW-0443">Lipid metabolism</keyword>
<evidence type="ECO:0000256" key="5">
    <source>
        <dbReference type="ARBA" id="ARBA00022475"/>
    </source>
</evidence>
<dbReference type="SMART" id="SM00239">
    <property type="entry name" value="C2"/>
    <property type="match status" value="2"/>
</dbReference>
<evidence type="ECO:0000256" key="8">
    <source>
        <dbReference type="ARBA" id="ARBA00022837"/>
    </source>
</evidence>
<keyword evidence="9 14" id="KW-0442">Lipid degradation</keyword>
<gene>
    <name evidence="18" type="ORF">AT9943_LOCUS22533</name>
</gene>
<comment type="subcellular location">
    <subcellularLocation>
        <location evidence="3">Cell membrane</location>
        <topology evidence="3">Peripheral membrane protein</topology>
    </subcellularLocation>
</comment>
<dbReference type="InterPro" id="IPR035892">
    <property type="entry name" value="C2_domain_sf"/>
</dbReference>
<feature type="compositionally biased region" description="Basic and acidic residues" evidence="15">
    <location>
        <begin position="1136"/>
        <end position="1145"/>
    </location>
</feature>
<dbReference type="InterPro" id="IPR011989">
    <property type="entry name" value="ARM-like"/>
</dbReference>
<dbReference type="PROSITE" id="PS50008">
    <property type="entry name" value="PIPLC_Y_DOMAIN"/>
    <property type="match status" value="2"/>
</dbReference>
<reference evidence="18 19" key="1">
    <citation type="submission" date="2020-09" db="EMBL/GenBank/DDBJ databases">
        <authorList>
            <person name="Ashkenazy H."/>
        </authorList>
    </citation>
    <scope>NUCLEOTIDE SEQUENCE [LARGE SCALE GENOMIC DNA]</scope>
    <source>
        <strain evidence="19">cv. Cdm-0</strain>
    </source>
</reference>
<feature type="region of interest" description="Disordered" evidence="15">
    <location>
        <begin position="239"/>
        <end position="284"/>
    </location>
</feature>
<dbReference type="FunFam" id="3.20.20.190:FF:000035">
    <property type="entry name" value="Phosphoinositide phospholipase C"/>
    <property type="match status" value="2"/>
</dbReference>
<dbReference type="GO" id="GO:0005886">
    <property type="term" value="C:plasma membrane"/>
    <property type="evidence" value="ECO:0007669"/>
    <property type="project" value="UniProtKB-SubCell"/>
</dbReference>
<feature type="region of interest" description="Disordered" evidence="15">
    <location>
        <begin position="1124"/>
        <end position="1154"/>
    </location>
</feature>
<keyword evidence="8" id="KW-0106">Calcium</keyword>
<dbReference type="FunFam" id="1.10.238.10:FF:000254">
    <property type="entry name" value="Phosphoinositide phospholipase C"/>
    <property type="match status" value="2"/>
</dbReference>
<keyword evidence="11" id="KW-0472">Membrane</keyword>
<dbReference type="CDD" id="cd00275">
    <property type="entry name" value="C2_PLC_like"/>
    <property type="match status" value="2"/>
</dbReference>
<dbReference type="SUPFAM" id="SSF51695">
    <property type="entry name" value="PLC-like phosphodiesterases"/>
    <property type="match status" value="2"/>
</dbReference>
<dbReference type="Pfam" id="PF00387">
    <property type="entry name" value="PI-PLC-Y"/>
    <property type="match status" value="2"/>
</dbReference>
<organism evidence="18 19">
    <name type="scientific">Arabidopsis thaliana</name>
    <name type="common">Mouse-ear cress</name>
    <dbReference type="NCBI Taxonomy" id="3702"/>
    <lineage>
        <taxon>Eukaryota</taxon>
        <taxon>Viridiplantae</taxon>
        <taxon>Streptophyta</taxon>
        <taxon>Embryophyta</taxon>
        <taxon>Tracheophyta</taxon>
        <taxon>Spermatophyta</taxon>
        <taxon>Magnoliopsida</taxon>
        <taxon>eudicotyledons</taxon>
        <taxon>Gunneridae</taxon>
        <taxon>Pentapetalae</taxon>
        <taxon>rosids</taxon>
        <taxon>malvids</taxon>
        <taxon>Brassicales</taxon>
        <taxon>Brassicaceae</taxon>
        <taxon>Camelineae</taxon>
        <taxon>Arabidopsis</taxon>
    </lineage>
</organism>
<evidence type="ECO:0000256" key="10">
    <source>
        <dbReference type="ARBA" id="ARBA00023098"/>
    </source>
</evidence>
<dbReference type="PANTHER" id="PTHR10336">
    <property type="entry name" value="PHOSPHOINOSITIDE-SPECIFIC PHOSPHOLIPASE C FAMILY PROTEIN"/>
    <property type="match status" value="1"/>
</dbReference>
<dbReference type="SMART" id="SM00149">
    <property type="entry name" value="PLCYc"/>
    <property type="match status" value="2"/>
</dbReference>
<dbReference type="Pfam" id="PF00388">
    <property type="entry name" value="PI-PLC-X"/>
    <property type="match status" value="2"/>
</dbReference>
<dbReference type="InterPro" id="IPR011992">
    <property type="entry name" value="EF-hand-dom_pair"/>
</dbReference>
<dbReference type="InterPro" id="IPR000008">
    <property type="entry name" value="C2_dom"/>
</dbReference>
<dbReference type="InterPro" id="IPR001711">
    <property type="entry name" value="PLipase_C_Pinositol-sp_Y"/>
</dbReference>
<evidence type="ECO:0000256" key="4">
    <source>
        <dbReference type="ARBA" id="ARBA00012368"/>
    </source>
</evidence>
<dbReference type="InterPro" id="IPR001192">
    <property type="entry name" value="PI-PLC_fam"/>
</dbReference>
<feature type="domain" description="PI-PLC Y-box" evidence="17">
    <location>
        <begin position="1192"/>
        <end position="1277"/>
    </location>
</feature>
<dbReference type="PROSITE" id="PS50004">
    <property type="entry name" value="C2"/>
    <property type="match status" value="2"/>
</dbReference>
<dbReference type="PRINTS" id="PR00390">
    <property type="entry name" value="PHPHLIPASEC"/>
</dbReference>
<feature type="domain" description="C2" evidence="16">
    <location>
        <begin position="1257"/>
        <end position="1384"/>
    </location>
</feature>
<dbReference type="SMART" id="SM00148">
    <property type="entry name" value="PLCXc"/>
    <property type="match status" value="2"/>
</dbReference>
<feature type="compositionally biased region" description="Acidic residues" evidence="15">
    <location>
        <begin position="262"/>
        <end position="272"/>
    </location>
</feature>
<evidence type="ECO:0000256" key="14">
    <source>
        <dbReference type="RuleBase" id="RU361133"/>
    </source>
</evidence>
<dbReference type="Pfam" id="PF09279">
    <property type="entry name" value="EF-hand_like"/>
    <property type="match status" value="1"/>
</dbReference>
<feature type="domain" description="PI-PLC Y-box" evidence="17">
    <location>
        <begin position="324"/>
        <end position="410"/>
    </location>
</feature>
<dbReference type="Pfam" id="PF25598">
    <property type="entry name" value="ARM_PUB"/>
    <property type="match status" value="1"/>
</dbReference>
<dbReference type="Gene3D" id="1.25.10.10">
    <property type="entry name" value="Leucine-rich Repeat Variant"/>
    <property type="match status" value="2"/>
</dbReference>
<feature type="repeat" description="ARM" evidence="13">
    <location>
        <begin position="661"/>
        <end position="703"/>
    </location>
</feature>
<comment type="catalytic activity">
    <reaction evidence="1 14">
        <text>a 1,2-diacyl-sn-glycero-3-phospho-(1D-myo-inositol-4,5-bisphosphate) + H2O = 1D-myo-inositol 1,4,5-trisphosphate + a 1,2-diacyl-sn-glycerol + H(+)</text>
        <dbReference type="Rhea" id="RHEA:33179"/>
        <dbReference type="ChEBI" id="CHEBI:15377"/>
        <dbReference type="ChEBI" id="CHEBI:15378"/>
        <dbReference type="ChEBI" id="CHEBI:17815"/>
        <dbReference type="ChEBI" id="CHEBI:58456"/>
        <dbReference type="ChEBI" id="CHEBI:203600"/>
        <dbReference type="EC" id="3.1.4.11"/>
    </reaction>
</comment>